<dbReference type="PANTHER" id="PTHR22893:SF129">
    <property type="entry name" value="FLAVIN OXIDOREDUCTASE HXNT"/>
    <property type="match status" value="1"/>
</dbReference>
<dbReference type="EMBL" id="MNUE01000095">
    <property type="protein sequence ID" value="OJD29070.1"/>
    <property type="molecule type" value="Genomic_DNA"/>
</dbReference>
<protein>
    <submittedName>
        <fullName evidence="2">Nadh:flavin oxidoreductase nadh oxidase</fullName>
    </submittedName>
</protein>
<evidence type="ECO:0000313" key="3">
    <source>
        <dbReference type="Proteomes" id="UP000183809"/>
    </source>
</evidence>
<dbReference type="CDD" id="cd02933">
    <property type="entry name" value="OYE_like_FMN"/>
    <property type="match status" value="1"/>
</dbReference>
<keyword evidence="3" id="KW-1185">Reference proteome</keyword>
<dbReference type="GO" id="GO:0010181">
    <property type="term" value="F:FMN binding"/>
    <property type="evidence" value="ECO:0007669"/>
    <property type="project" value="InterPro"/>
</dbReference>
<dbReference type="GO" id="GO:0003959">
    <property type="term" value="F:NADPH dehydrogenase activity"/>
    <property type="evidence" value="ECO:0007669"/>
    <property type="project" value="TreeGrafter"/>
</dbReference>
<proteinExistence type="predicted"/>
<dbReference type="OrthoDB" id="276546at2759"/>
<reference evidence="2 3" key="1">
    <citation type="submission" date="2016-10" db="EMBL/GenBank/DDBJ databases">
        <title>Proteomics and genomics reveal pathogen-plant mechanisms compatible with a hemibiotrophic lifestyle of Diplodia corticola.</title>
        <authorList>
            <person name="Fernandes I."/>
            <person name="De Jonge R."/>
            <person name="Van De Peer Y."/>
            <person name="Devreese B."/>
            <person name="Alves A."/>
            <person name="Esteves A.C."/>
        </authorList>
    </citation>
    <scope>NUCLEOTIDE SEQUENCE [LARGE SCALE GENOMIC DNA]</scope>
    <source>
        <strain evidence="2 3">CBS 112549</strain>
    </source>
</reference>
<sequence>MPAPITNPAFAPLKDTALFKPMQLGKLSLSHRMVLAPLTRMRAQKESDGVYVHSDLAVEYYKQRASKGGLLLTEATDICHYASGYPGVPGVFTASQLAGWKKVTDAVHAKGGYIFCQLWHTGRASPPSFRAGAQAPSSSDVPISGNALDGTAYGDAPPRPLSAGEIHALTAEWAAAAKRAVDEAGFDGVEIHGANGYLLDQFLHDNVNRRTDAYGGGVEGRCRFPLEVVAAVAAAVGGDRVGIRLSPYNYFQDTKDSNPNAHWAYLCDQIARLPQKPAYVHMVEPRFDEVLDEQGKLDALAAYTAHEDDVYNGVEAEATAPASKKAPNSLVPFRRILAKGGVRFLAAGGFDRENAAPVVEAGDADCVIFGRWFIANPDLPRRLAEGLPLNQYDRGTFYGADPPQKGYVDYPSFEETSA</sequence>
<dbReference type="InterPro" id="IPR013785">
    <property type="entry name" value="Aldolase_TIM"/>
</dbReference>
<dbReference type="Gene3D" id="3.20.20.70">
    <property type="entry name" value="Aldolase class I"/>
    <property type="match status" value="1"/>
</dbReference>
<dbReference type="STRING" id="236234.A0A1J9QJM2"/>
<dbReference type="InterPro" id="IPR001155">
    <property type="entry name" value="OxRdtase_FMN_N"/>
</dbReference>
<dbReference type="GeneID" id="31020260"/>
<dbReference type="PANTHER" id="PTHR22893">
    <property type="entry name" value="NADH OXIDOREDUCTASE-RELATED"/>
    <property type="match status" value="1"/>
</dbReference>
<dbReference type="Pfam" id="PF00724">
    <property type="entry name" value="Oxidored_FMN"/>
    <property type="match status" value="1"/>
</dbReference>
<comment type="caution">
    <text evidence="2">The sequence shown here is derived from an EMBL/GenBank/DDBJ whole genome shotgun (WGS) entry which is preliminary data.</text>
</comment>
<feature type="domain" description="NADH:flavin oxidoreductase/NADH oxidase N-terminal" evidence="1">
    <location>
        <begin position="18"/>
        <end position="390"/>
    </location>
</feature>
<dbReference type="AlphaFoldDB" id="A0A1J9QJM2"/>
<name>A0A1J9QJM2_9PEZI</name>
<evidence type="ECO:0000313" key="2">
    <source>
        <dbReference type="EMBL" id="OJD29070.1"/>
    </source>
</evidence>
<dbReference type="RefSeq" id="XP_020125330.1">
    <property type="nucleotide sequence ID" value="XM_020279996.1"/>
</dbReference>
<organism evidence="2 3">
    <name type="scientific">Diplodia corticola</name>
    <dbReference type="NCBI Taxonomy" id="236234"/>
    <lineage>
        <taxon>Eukaryota</taxon>
        <taxon>Fungi</taxon>
        <taxon>Dikarya</taxon>
        <taxon>Ascomycota</taxon>
        <taxon>Pezizomycotina</taxon>
        <taxon>Dothideomycetes</taxon>
        <taxon>Dothideomycetes incertae sedis</taxon>
        <taxon>Botryosphaeriales</taxon>
        <taxon>Botryosphaeriaceae</taxon>
        <taxon>Diplodia</taxon>
    </lineage>
</organism>
<dbReference type="Proteomes" id="UP000183809">
    <property type="component" value="Unassembled WGS sequence"/>
</dbReference>
<dbReference type="InterPro" id="IPR045247">
    <property type="entry name" value="Oye-like"/>
</dbReference>
<gene>
    <name evidence="2" type="ORF">BKCO1_9500013</name>
</gene>
<accession>A0A1J9QJM2</accession>
<evidence type="ECO:0000259" key="1">
    <source>
        <dbReference type="Pfam" id="PF00724"/>
    </source>
</evidence>
<dbReference type="SUPFAM" id="SSF51395">
    <property type="entry name" value="FMN-linked oxidoreductases"/>
    <property type="match status" value="1"/>
</dbReference>